<reference evidence="2" key="2">
    <citation type="submission" date="2019-01" db="EMBL/GenBank/DDBJ databases">
        <title>Genome sequence of Desulfonema ishimotonii strain Tokyo 01.</title>
        <authorList>
            <person name="Fukui M."/>
        </authorList>
    </citation>
    <scope>NUCLEOTIDE SEQUENCE [LARGE SCALE GENOMIC DNA]</scope>
    <source>
        <strain evidence="2">Tokyo 01</strain>
    </source>
</reference>
<proteinExistence type="predicted"/>
<sequence length="90" mass="10350">MKADVYDHFERRCPRLGHRVGFEYCRTCGPEGAVCPKTADCWWEYFDIVAWLRVHLTEAAFQKLAAARPQPKVLSLVELIAQAKARNSKQ</sequence>
<keyword evidence="2" id="KW-1185">Reference proteome</keyword>
<dbReference type="Proteomes" id="UP000288096">
    <property type="component" value="Unassembled WGS sequence"/>
</dbReference>
<dbReference type="RefSeq" id="WP_124327184.1">
    <property type="nucleotide sequence ID" value="NZ_BEXT01000001.1"/>
</dbReference>
<name>A0A401FRU2_9BACT</name>
<reference evidence="2" key="1">
    <citation type="submission" date="2017-11" db="EMBL/GenBank/DDBJ databases">
        <authorList>
            <person name="Watanabe M."/>
            <person name="Kojima H."/>
        </authorList>
    </citation>
    <scope>NUCLEOTIDE SEQUENCE [LARGE SCALE GENOMIC DNA]</scope>
    <source>
        <strain evidence="2">Tokyo 01</strain>
    </source>
</reference>
<evidence type="ECO:0000313" key="2">
    <source>
        <dbReference type="Proteomes" id="UP000288096"/>
    </source>
</evidence>
<accession>A0A401FRU2</accession>
<dbReference type="OrthoDB" id="5421967at2"/>
<protein>
    <submittedName>
        <fullName evidence="1">Uncharacterized protein</fullName>
    </submittedName>
</protein>
<evidence type="ECO:0000313" key="1">
    <source>
        <dbReference type="EMBL" id="GBC59692.1"/>
    </source>
</evidence>
<organism evidence="1 2">
    <name type="scientific">Desulfonema ishimotonii</name>
    <dbReference type="NCBI Taxonomy" id="45657"/>
    <lineage>
        <taxon>Bacteria</taxon>
        <taxon>Pseudomonadati</taxon>
        <taxon>Thermodesulfobacteriota</taxon>
        <taxon>Desulfobacteria</taxon>
        <taxon>Desulfobacterales</taxon>
        <taxon>Desulfococcaceae</taxon>
        <taxon>Desulfonema</taxon>
    </lineage>
</organism>
<gene>
    <name evidence="1" type="ORF">DENIS_0633</name>
</gene>
<comment type="caution">
    <text evidence="1">The sequence shown here is derived from an EMBL/GenBank/DDBJ whole genome shotgun (WGS) entry which is preliminary data.</text>
</comment>
<dbReference type="AlphaFoldDB" id="A0A401FRU2"/>
<dbReference type="EMBL" id="BEXT01000001">
    <property type="protein sequence ID" value="GBC59692.1"/>
    <property type="molecule type" value="Genomic_DNA"/>
</dbReference>